<dbReference type="CDD" id="cd16913">
    <property type="entry name" value="YkuD_like"/>
    <property type="match status" value="1"/>
</dbReference>
<reference evidence="10" key="1">
    <citation type="submission" date="2017-09" db="EMBL/GenBank/DDBJ databases">
        <title>Depth-based differentiation of microbial function through sediment-hosted aquifers and enrichment of novel symbionts in the deep terrestrial subsurface.</title>
        <authorList>
            <person name="Probst A.J."/>
            <person name="Ladd B."/>
            <person name="Jarett J.K."/>
            <person name="Geller-Mcgrath D.E."/>
            <person name="Sieber C.M.K."/>
            <person name="Emerson J.B."/>
            <person name="Anantharaman K."/>
            <person name="Thomas B.C."/>
            <person name="Malmstrom R."/>
            <person name="Stieglmeier M."/>
            <person name="Klingl A."/>
            <person name="Woyke T."/>
            <person name="Ryan C.M."/>
            <person name="Banfield J.F."/>
        </authorList>
    </citation>
    <scope>NUCLEOTIDE SEQUENCE [LARGE SCALE GENOMIC DNA]</scope>
</reference>
<comment type="caution">
    <text evidence="9">The sequence shown here is derived from an EMBL/GenBank/DDBJ whole genome shotgun (WGS) entry which is preliminary data.</text>
</comment>
<dbReference type="AlphaFoldDB" id="A0A2M7Q9G6"/>
<dbReference type="SUPFAM" id="SSF141523">
    <property type="entry name" value="L,D-transpeptidase catalytic domain-like"/>
    <property type="match status" value="1"/>
</dbReference>
<dbReference type="PANTHER" id="PTHR30582:SF2">
    <property type="entry name" value="L,D-TRANSPEPTIDASE YCIB-RELATED"/>
    <property type="match status" value="1"/>
</dbReference>
<comment type="pathway">
    <text evidence="1 7">Cell wall biogenesis; peptidoglycan biosynthesis.</text>
</comment>
<gene>
    <name evidence="9" type="ORF">COY93_03050</name>
</gene>
<evidence type="ECO:0000256" key="1">
    <source>
        <dbReference type="ARBA" id="ARBA00004752"/>
    </source>
</evidence>
<dbReference type="GO" id="GO:0018104">
    <property type="term" value="P:peptidoglycan-protein cross-linking"/>
    <property type="evidence" value="ECO:0007669"/>
    <property type="project" value="TreeGrafter"/>
</dbReference>
<dbReference type="Gene3D" id="2.130.10.130">
    <property type="entry name" value="Integrin alpha, N-terminal"/>
    <property type="match status" value="1"/>
</dbReference>
<accession>A0A2M7Q9G6</accession>
<dbReference type="EMBL" id="PFLC01000040">
    <property type="protein sequence ID" value="PIY62368.1"/>
    <property type="molecule type" value="Genomic_DNA"/>
</dbReference>
<dbReference type="InterPro" id="IPR013517">
    <property type="entry name" value="FG-GAP"/>
</dbReference>
<dbReference type="InterPro" id="IPR038063">
    <property type="entry name" value="Transpep_catalytic_dom"/>
</dbReference>
<protein>
    <recommendedName>
        <fullName evidence="8">L,D-TPase catalytic domain-containing protein</fullName>
    </recommendedName>
</protein>
<keyword evidence="4 7" id="KW-0133">Cell shape</keyword>
<proteinExistence type="predicted"/>
<feature type="active site" description="Proton donor/acceptor" evidence="7">
    <location>
        <position position="360"/>
    </location>
</feature>
<dbReference type="GO" id="GO:0071972">
    <property type="term" value="F:peptidoglycan L,D-transpeptidase activity"/>
    <property type="evidence" value="ECO:0007669"/>
    <property type="project" value="TreeGrafter"/>
</dbReference>
<evidence type="ECO:0000256" key="6">
    <source>
        <dbReference type="ARBA" id="ARBA00023316"/>
    </source>
</evidence>
<dbReference type="Pfam" id="PF03734">
    <property type="entry name" value="YkuD"/>
    <property type="match status" value="1"/>
</dbReference>
<keyword evidence="3" id="KW-0732">Signal</keyword>
<evidence type="ECO:0000313" key="10">
    <source>
        <dbReference type="Proteomes" id="UP000230973"/>
    </source>
</evidence>
<keyword evidence="5 7" id="KW-0573">Peptidoglycan synthesis</keyword>
<dbReference type="GO" id="GO:0071555">
    <property type="term" value="P:cell wall organization"/>
    <property type="evidence" value="ECO:0007669"/>
    <property type="project" value="UniProtKB-UniRule"/>
</dbReference>
<sequence>MFGLLLLVGPTAASAEGSERASFVWSEGSWARLEDIITLPPIMADLDGDGLVDTLTSAPYGQAPVVTVTWGDGYDATELLAFDPGMLKGFDLVAADLDGDGTAELAVAAGPETNGHVRLIGTDGLPRIFPDGIFPYGTDSKSGSFLTAGDVDGDGAMELLIGSGPGRESNVQVWGLDGRGLLGDFSPFGDTTYGVRLTTGDFDGDGRNEIAVATAFGGGEIGLFDGLTFSRLSSFRPFGDDYDGGVELSTDSRSNVGDGTDRLLVSQVGSSYDTRPWLPQYVRVDISEQRLYAYEFGQLASTFLVSTGLYGHSTPLGEFDALAKPEYVHYLWFYGEGDPNNYDLGVIRWNIRFLPHFYIHYAPWHNNFGRRMSHGCINVNRANAEWIYGWLNVGTPITVIE</sequence>
<dbReference type="UniPathway" id="UPA00219"/>
<evidence type="ECO:0000256" key="5">
    <source>
        <dbReference type="ARBA" id="ARBA00022984"/>
    </source>
</evidence>
<dbReference type="Gene3D" id="2.40.440.10">
    <property type="entry name" value="L,D-transpeptidase catalytic domain-like"/>
    <property type="match status" value="1"/>
</dbReference>
<keyword evidence="2" id="KW-0808">Transferase</keyword>
<dbReference type="GO" id="GO:0016740">
    <property type="term" value="F:transferase activity"/>
    <property type="evidence" value="ECO:0007669"/>
    <property type="project" value="UniProtKB-KW"/>
</dbReference>
<evidence type="ECO:0000256" key="4">
    <source>
        <dbReference type="ARBA" id="ARBA00022960"/>
    </source>
</evidence>
<feature type="active site" description="Nucleophile" evidence="7">
    <location>
        <position position="376"/>
    </location>
</feature>
<evidence type="ECO:0000259" key="8">
    <source>
        <dbReference type="PROSITE" id="PS52029"/>
    </source>
</evidence>
<dbReference type="GO" id="GO:0005576">
    <property type="term" value="C:extracellular region"/>
    <property type="evidence" value="ECO:0007669"/>
    <property type="project" value="TreeGrafter"/>
</dbReference>
<evidence type="ECO:0000256" key="7">
    <source>
        <dbReference type="PROSITE-ProRule" id="PRU01373"/>
    </source>
</evidence>
<dbReference type="Pfam" id="PF13517">
    <property type="entry name" value="FG-GAP_3"/>
    <property type="match status" value="1"/>
</dbReference>
<evidence type="ECO:0000313" key="9">
    <source>
        <dbReference type="EMBL" id="PIY62368.1"/>
    </source>
</evidence>
<keyword evidence="6 7" id="KW-0961">Cell wall biogenesis/degradation</keyword>
<dbReference type="GO" id="GO:0008360">
    <property type="term" value="P:regulation of cell shape"/>
    <property type="evidence" value="ECO:0007669"/>
    <property type="project" value="UniProtKB-UniRule"/>
</dbReference>
<dbReference type="Proteomes" id="UP000230973">
    <property type="component" value="Unassembled WGS sequence"/>
</dbReference>
<dbReference type="InterPro" id="IPR005490">
    <property type="entry name" value="LD_TPept_cat_dom"/>
</dbReference>
<dbReference type="PANTHER" id="PTHR30582">
    <property type="entry name" value="L,D-TRANSPEPTIDASE"/>
    <property type="match status" value="1"/>
</dbReference>
<dbReference type="PROSITE" id="PS52029">
    <property type="entry name" value="LD_TPASE"/>
    <property type="match status" value="1"/>
</dbReference>
<evidence type="ECO:0000256" key="2">
    <source>
        <dbReference type="ARBA" id="ARBA00022679"/>
    </source>
</evidence>
<dbReference type="SUPFAM" id="SSF69318">
    <property type="entry name" value="Integrin alpha N-terminal domain"/>
    <property type="match status" value="1"/>
</dbReference>
<evidence type="ECO:0000256" key="3">
    <source>
        <dbReference type="ARBA" id="ARBA00022729"/>
    </source>
</evidence>
<dbReference type="InterPro" id="IPR050979">
    <property type="entry name" value="LD-transpeptidase"/>
</dbReference>
<name>A0A2M7Q9G6_9BACT</name>
<organism evidence="9 10">
    <name type="scientific">Candidatus Uhrbacteria bacterium CG_4_10_14_0_8_um_filter_58_22</name>
    <dbReference type="NCBI Taxonomy" id="1975029"/>
    <lineage>
        <taxon>Bacteria</taxon>
        <taxon>Candidatus Uhriibacteriota</taxon>
    </lineage>
</organism>
<dbReference type="InterPro" id="IPR028994">
    <property type="entry name" value="Integrin_alpha_N"/>
</dbReference>
<feature type="domain" description="L,D-TPase catalytic" evidence="8">
    <location>
        <begin position="280"/>
        <end position="400"/>
    </location>
</feature>